<name>A0AAE3QQJ9_9BACT</name>
<sequence length="122" mass="13992">MALKIKRRLTTETIDNLATTLPLYLTDEFNIWYYAVLDENTVLVVSCDSCQVQTFDETFNSKYSIDFDELKKCDAASFNEVYSHTRERLVDADRKLQSSLAVSKSTFTELFIESADHLRAAS</sequence>
<reference evidence="1" key="1">
    <citation type="submission" date="2023-05" db="EMBL/GenBank/DDBJ databases">
        <authorList>
            <person name="Zhang X."/>
        </authorList>
    </citation>
    <scope>NUCLEOTIDE SEQUENCE</scope>
    <source>
        <strain evidence="1">YF14B1</strain>
    </source>
</reference>
<dbReference type="AlphaFoldDB" id="A0AAE3QQJ9"/>
<organism evidence="1 2">
    <name type="scientific">Xanthocytophaga flava</name>
    <dbReference type="NCBI Taxonomy" id="3048013"/>
    <lineage>
        <taxon>Bacteria</taxon>
        <taxon>Pseudomonadati</taxon>
        <taxon>Bacteroidota</taxon>
        <taxon>Cytophagia</taxon>
        <taxon>Cytophagales</taxon>
        <taxon>Rhodocytophagaceae</taxon>
        <taxon>Xanthocytophaga</taxon>
    </lineage>
</organism>
<dbReference type="Proteomes" id="UP001241110">
    <property type="component" value="Unassembled WGS sequence"/>
</dbReference>
<proteinExistence type="predicted"/>
<evidence type="ECO:0000313" key="1">
    <source>
        <dbReference type="EMBL" id="MDJ1483657.1"/>
    </source>
</evidence>
<protein>
    <submittedName>
        <fullName evidence="1">Uncharacterized protein</fullName>
    </submittedName>
</protein>
<gene>
    <name evidence="1" type="ORF">QNI16_24375</name>
</gene>
<dbReference type="EMBL" id="JASJOS010000012">
    <property type="protein sequence ID" value="MDJ1483657.1"/>
    <property type="molecule type" value="Genomic_DNA"/>
</dbReference>
<evidence type="ECO:0000313" key="2">
    <source>
        <dbReference type="Proteomes" id="UP001241110"/>
    </source>
</evidence>
<accession>A0AAE3QQJ9</accession>
<comment type="caution">
    <text evidence="1">The sequence shown here is derived from an EMBL/GenBank/DDBJ whole genome shotgun (WGS) entry which is preliminary data.</text>
</comment>
<dbReference type="RefSeq" id="WP_313983838.1">
    <property type="nucleotide sequence ID" value="NZ_JASJOS010000012.1"/>
</dbReference>